<dbReference type="InterPro" id="IPR016161">
    <property type="entry name" value="Ald_DH/histidinol_DH"/>
</dbReference>
<reference evidence="2" key="1">
    <citation type="journal article" date="2018" name="Nat. Plants">
        <title>Whole-genome landscape of Medicago truncatula symbiotic genes.</title>
        <authorList>
            <person name="Pecrix Y."/>
            <person name="Staton S.E."/>
            <person name="Sallet E."/>
            <person name="Lelandais-Briere C."/>
            <person name="Moreau S."/>
            <person name="Carrere S."/>
            <person name="Blein T."/>
            <person name="Jardinaud M.F."/>
            <person name="Latrasse D."/>
            <person name="Zouine M."/>
            <person name="Zahm M."/>
            <person name="Kreplak J."/>
            <person name="Mayjonade B."/>
            <person name="Satge C."/>
            <person name="Perez M."/>
            <person name="Cauet S."/>
            <person name="Marande W."/>
            <person name="Chantry-Darmon C."/>
            <person name="Lopez-Roques C."/>
            <person name="Bouchez O."/>
            <person name="Berard A."/>
            <person name="Debelle F."/>
            <person name="Munos S."/>
            <person name="Bendahmane A."/>
            <person name="Berges H."/>
            <person name="Niebel A."/>
            <person name="Buitink J."/>
            <person name="Frugier F."/>
            <person name="Benhamed M."/>
            <person name="Crespi M."/>
            <person name="Gouzy J."/>
            <person name="Gamas P."/>
        </authorList>
    </citation>
    <scope>NUCLEOTIDE SEQUENCE [LARGE SCALE GENOMIC DNA]</scope>
    <source>
        <strain evidence="2">cv. Jemalong A17</strain>
    </source>
</reference>
<evidence type="ECO:0000313" key="1">
    <source>
        <dbReference type="EMBL" id="RHN63009.1"/>
    </source>
</evidence>
<dbReference type="AlphaFoldDB" id="A0A396IBL7"/>
<evidence type="ECO:0000313" key="2">
    <source>
        <dbReference type="Proteomes" id="UP000265566"/>
    </source>
</evidence>
<comment type="caution">
    <text evidence="1">The sequence shown here is derived from an EMBL/GenBank/DDBJ whole genome shotgun (WGS) entry which is preliminary data.</text>
</comment>
<dbReference type="GO" id="GO:0004349">
    <property type="term" value="F:glutamate 5-kinase activity"/>
    <property type="evidence" value="ECO:0007669"/>
    <property type="project" value="UniProtKB-EC"/>
</dbReference>
<dbReference type="GO" id="GO:0004350">
    <property type="term" value="F:glutamate-5-semialdehyde dehydrogenase activity"/>
    <property type="evidence" value="ECO:0007669"/>
    <property type="project" value="UniProtKB-EC"/>
</dbReference>
<name>A0A396IBL7_MEDTR</name>
<protein>
    <submittedName>
        <fullName evidence="1">Putative glutamate-5-semialdehyde dehydrogenase, Glutamate 5-kinase</fullName>
        <ecNumber evidence="1">1.2.1.41</ecNumber>
        <ecNumber evidence="1">2.7.2.11</ecNumber>
    </submittedName>
</protein>
<dbReference type="Proteomes" id="UP000265566">
    <property type="component" value="Chromosome 4"/>
</dbReference>
<dbReference type="PANTHER" id="PTHR11063">
    <property type="entry name" value="GLUTAMATE SEMIALDEHYDE DEHYDROGENASE"/>
    <property type="match status" value="1"/>
</dbReference>
<dbReference type="EMBL" id="PSQE01000004">
    <property type="protein sequence ID" value="RHN63009.1"/>
    <property type="molecule type" value="Genomic_DNA"/>
</dbReference>
<dbReference type="EC" id="1.2.1.41" evidence="1"/>
<sequence length="166" mass="18667">MLIKKEIPHLNYGNLLVVLGSLQIKRMFKSILCKTRIMSVEFLSALLSVAFELQRVGVQLYRGPRATALLNVTETKPFHLGYSSLACIIGIVDDVCAVIDHIWGIVHYLYICMVTNSEVAEKFAHQVDNGVVLHNVSTSFCDGAHFELVVFLLEIEYNNPLVYILL</sequence>
<dbReference type="EC" id="2.7.2.11" evidence="1"/>
<dbReference type="InterPro" id="IPR016163">
    <property type="entry name" value="Ald_DH_C"/>
</dbReference>
<keyword evidence="1" id="KW-0808">Transferase</keyword>
<dbReference type="SUPFAM" id="SSF53720">
    <property type="entry name" value="ALDH-like"/>
    <property type="match status" value="1"/>
</dbReference>
<organism evidence="1 2">
    <name type="scientific">Medicago truncatula</name>
    <name type="common">Barrel medic</name>
    <name type="synonym">Medicago tribuloides</name>
    <dbReference type="NCBI Taxonomy" id="3880"/>
    <lineage>
        <taxon>Eukaryota</taxon>
        <taxon>Viridiplantae</taxon>
        <taxon>Streptophyta</taxon>
        <taxon>Embryophyta</taxon>
        <taxon>Tracheophyta</taxon>
        <taxon>Spermatophyta</taxon>
        <taxon>Magnoliopsida</taxon>
        <taxon>eudicotyledons</taxon>
        <taxon>Gunneridae</taxon>
        <taxon>Pentapetalae</taxon>
        <taxon>rosids</taxon>
        <taxon>fabids</taxon>
        <taxon>Fabales</taxon>
        <taxon>Fabaceae</taxon>
        <taxon>Papilionoideae</taxon>
        <taxon>50 kb inversion clade</taxon>
        <taxon>NPAAA clade</taxon>
        <taxon>Hologalegina</taxon>
        <taxon>IRL clade</taxon>
        <taxon>Trifolieae</taxon>
        <taxon>Medicago</taxon>
    </lineage>
</organism>
<accession>A0A396IBL7</accession>
<dbReference type="Gene3D" id="3.40.309.10">
    <property type="entry name" value="Aldehyde Dehydrogenase, Chain A, domain 2"/>
    <property type="match status" value="1"/>
</dbReference>
<keyword evidence="1" id="KW-0560">Oxidoreductase</keyword>
<dbReference type="Gramene" id="rna25657">
    <property type="protein sequence ID" value="RHN63009.1"/>
    <property type="gene ID" value="gene25657"/>
</dbReference>
<dbReference type="PANTHER" id="PTHR11063:SF16">
    <property type="entry name" value="DELTA-1-PYRROLINE-5-CARBOXYLATE SYNTHASE"/>
    <property type="match status" value="1"/>
</dbReference>
<gene>
    <name evidence="1" type="ORF">MtrunA17_Chr4g0053671</name>
</gene>
<proteinExistence type="predicted"/>
<keyword evidence="1" id="KW-0418">Kinase</keyword>